<accession>A0ABN3FQ82</accession>
<dbReference type="Proteomes" id="UP001501444">
    <property type="component" value="Unassembled WGS sequence"/>
</dbReference>
<dbReference type="InterPro" id="IPR001757">
    <property type="entry name" value="P_typ_ATPase"/>
</dbReference>
<reference evidence="14 15" key="1">
    <citation type="journal article" date="2019" name="Int. J. Syst. Evol. Microbiol.">
        <title>The Global Catalogue of Microorganisms (GCM) 10K type strain sequencing project: providing services to taxonomists for standard genome sequencing and annotation.</title>
        <authorList>
            <consortium name="The Broad Institute Genomics Platform"/>
            <consortium name="The Broad Institute Genome Sequencing Center for Infectious Disease"/>
            <person name="Wu L."/>
            <person name="Ma J."/>
        </authorList>
    </citation>
    <scope>NUCLEOTIDE SEQUENCE [LARGE SCALE GENOMIC DNA]</scope>
    <source>
        <strain evidence="14 15">JCM 3272</strain>
    </source>
</reference>
<proteinExistence type="predicted"/>
<dbReference type="InterPro" id="IPR036412">
    <property type="entry name" value="HAD-like_sf"/>
</dbReference>
<evidence type="ECO:0000256" key="3">
    <source>
        <dbReference type="ARBA" id="ARBA00022723"/>
    </source>
</evidence>
<dbReference type="PANTHER" id="PTHR24093">
    <property type="entry name" value="CATION TRANSPORTING ATPASE"/>
    <property type="match status" value="1"/>
</dbReference>
<comment type="catalytic activity">
    <reaction evidence="10">
        <text>ATP + H2O = ADP + phosphate + H(+)</text>
        <dbReference type="Rhea" id="RHEA:13065"/>
        <dbReference type="ChEBI" id="CHEBI:15377"/>
        <dbReference type="ChEBI" id="CHEBI:15378"/>
        <dbReference type="ChEBI" id="CHEBI:30616"/>
        <dbReference type="ChEBI" id="CHEBI:43474"/>
        <dbReference type="ChEBI" id="CHEBI:456216"/>
    </reaction>
</comment>
<evidence type="ECO:0000256" key="6">
    <source>
        <dbReference type="ARBA" id="ARBA00022842"/>
    </source>
</evidence>
<dbReference type="InterPro" id="IPR044492">
    <property type="entry name" value="P_typ_ATPase_HD_dom"/>
</dbReference>
<feature type="region of interest" description="Disordered" evidence="11">
    <location>
        <begin position="205"/>
        <end position="230"/>
    </location>
</feature>
<dbReference type="NCBIfam" id="TIGR01494">
    <property type="entry name" value="ATPase_P-type"/>
    <property type="match status" value="2"/>
</dbReference>
<feature type="domain" description="P-type ATPase A" evidence="12">
    <location>
        <begin position="697"/>
        <end position="802"/>
    </location>
</feature>
<dbReference type="InterPro" id="IPR023298">
    <property type="entry name" value="ATPase_P-typ_TM_dom_sf"/>
</dbReference>
<name>A0ABN3FQ82_9ACTN</name>
<evidence type="ECO:0000256" key="2">
    <source>
        <dbReference type="ARBA" id="ARBA00022692"/>
    </source>
</evidence>
<dbReference type="SUPFAM" id="SSF81660">
    <property type="entry name" value="Metal cation-transporting ATPase, ATP-binding domain N"/>
    <property type="match status" value="1"/>
</dbReference>
<keyword evidence="6" id="KW-0460">Magnesium</keyword>
<evidence type="ECO:0000256" key="7">
    <source>
        <dbReference type="ARBA" id="ARBA00022967"/>
    </source>
</evidence>
<dbReference type="SUPFAM" id="SSF81665">
    <property type="entry name" value="Calcium ATPase, transmembrane domain M"/>
    <property type="match status" value="1"/>
</dbReference>
<dbReference type="SFLD" id="SFLDG00002">
    <property type="entry name" value="C1.7:_P-type_atpase_like"/>
    <property type="match status" value="1"/>
</dbReference>
<dbReference type="Pfam" id="PF00122">
    <property type="entry name" value="E1-E2_ATPase"/>
    <property type="match status" value="1"/>
</dbReference>
<gene>
    <name evidence="14" type="ORF">GCM10010170_015200</name>
</gene>
<dbReference type="InterPro" id="IPR036163">
    <property type="entry name" value="HMA_dom_sf"/>
</dbReference>
<dbReference type="PRINTS" id="PR00120">
    <property type="entry name" value="HATPASE"/>
</dbReference>
<keyword evidence="3" id="KW-0479">Metal-binding</keyword>
<dbReference type="PRINTS" id="PR00119">
    <property type="entry name" value="CATATPASE"/>
</dbReference>
<evidence type="ECO:0000256" key="4">
    <source>
        <dbReference type="ARBA" id="ARBA00022741"/>
    </source>
</evidence>
<evidence type="ECO:0000259" key="12">
    <source>
        <dbReference type="Pfam" id="PF00122"/>
    </source>
</evidence>
<keyword evidence="7" id="KW-1278">Translocase</keyword>
<evidence type="ECO:0000259" key="13">
    <source>
        <dbReference type="Pfam" id="PF00689"/>
    </source>
</evidence>
<dbReference type="RefSeq" id="WP_344611531.1">
    <property type="nucleotide sequence ID" value="NZ_BAAARV010000015.1"/>
</dbReference>
<dbReference type="SUPFAM" id="SSF81653">
    <property type="entry name" value="Calcium ATPase, transduction domain A"/>
    <property type="match status" value="1"/>
</dbReference>
<keyword evidence="9" id="KW-0472">Membrane</keyword>
<dbReference type="SUPFAM" id="SSF56784">
    <property type="entry name" value="HAD-like"/>
    <property type="match status" value="1"/>
</dbReference>
<evidence type="ECO:0000256" key="9">
    <source>
        <dbReference type="ARBA" id="ARBA00023136"/>
    </source>
</evidence>
<evidence type="ECO:0000313" key="15">
    <source>
        <dbReference type="Proteomes" id="UP001501444"/>
    </source>
</evidence>
<organism evidence="14 15">
    <name type="scientific">Dactylosporangium salmoneum</name>
    <dbReference type="NCBI Taxonomy" id="53361"/>
    <lineage>
        <taxon>Bacteria</taxon>
        <taxon>Bacillati</taxon>
        <taxon>Actinomycetota</taxon>
        <taxon>Actinomycetes</taxon>
        <taxon>Micromonosporales</taxon>
        <taxon>Micromonosporaceae</taxon>
        <taxon>Dactylosporangium</taxon>
    </lineage>
</organism>
<sequence>MTTRSAHRPSRGRRKAWARGGFAHIEIRGARQGLVTAEHGELIEKAVGALHGVDWAAWNAALGRVLISYDEDGLDLDDLIDAVADVESDVVPTGQDELDAETRHRLTLAADLVGVAGAVVARWLRLPAAARELAALVALVDHLPGVRPGLHRLMGRHEADLLISAVAATINALGQAELSLLSDAALRALLLREISAQRETWRRRASELSPDAAAGRADRHGGREGELPDGPAERYARRVSIVTLLAAAAATPLPVGVRRAARVLMAGSPVPAYTGREAFAGDLGRLLARRDVLVRDRAALRRLDRVDTVVIDASVLTGGRQVISHVVPVHATAEAAWEAAARLVGDPGATSQDNAGADGWALTDLRHLGTRIPGAVLDEARAHDGHRGKLYALTRDGDVAAVVVVEQALDPLTAAVVAAGRRAGTVLLAGAAAGVRHRVPADGHVPGGSRLAASVRALQADGHVVVLIADRNDTALSAADCGFGVLRADRRPPWGAHLMGGPGLETAWLLLEAAAMARAVSRRSTHVALQGSVAGALLGLAEPSEAGARRTSTATAVAHAVNVAGGMWSVLGLSRRTPPVPAADVPWHALPVGEVMRVLGTAARGIGEAEAERRRRDLIADHAADTPAGLGMLGTVVRELDTPLTLPLAAGAGVSAVTGARSDAALVAAVILGNAVLSGVQGAAARRALRRLVSEAAPPVRLRRDGVERVGLVDDLVPGDVVMLEPGDAVPADGRLIETTGLEMDESPLTGESVPVAKSPGATRAAAIGERTSMVYAGTTVAAGSATCVVVAIGAETEAGRNALTAQQEPPKSGVQQRLRELTKASLPAAGAAAAALLTTGLLRGRLAESVSNSVALAVSAIPEGLPFIATAAELSASRRLSRRNILVRDPRAMEALGRADVICFDKTGTLTEGRIALRLVSDGRERAPVDRLTPQQRGILAAALRASPAPNGQETLPHPTDQAVVAGAEAAGVTTGEAAAGWRGVRELPFEPVRGFHAVLGAADAGLVISVKGAPETTLPRCSGWRVDGQVRPLTESDRREIEAEVDRMARQGLRVLAIAERAASTRGRLVDERVDGMQFLGLLGLADPTRSTAAEAIHRLRRAGIKVLMLTGDHPSTAEAIAAELGLLDGGTVVTGPELDGAEADDAAVDALVAKASVFARVSPSHKVAVVQALHRAGRSVAVTGDGANDAPAIRLADVGIALGEQATAAARQAADLIVMDGRLETIVDGVVEGRAMWASVRESLALLLGGNLGEILFTVGSSLVSATPALNARQILFVNLMTDLLPAITVAARPPRHVDPERLVREGPDTSLGRALTGDVIRRAVATSAATAGAWITAKATGSQRRASTVALASLVGAQLGQTALLSGGDPIVLGAAGASAAALVGAVQTPPVSGFFGCRPLGPVGWGIVLAATAAGTALGTLRLPVPLLDESLSDESQADGRDTGVGGLAAALGRWLGA</sequence>
<dbReference type="InterPro" id="IPR023214">
    <property type="entry name" value="HAD_sf"/>
</dbReference>
<dbReference type="SFLD" id="SFLDF00027">
    <property type="entry name" value="p-type_atpase"/>
    <property type="match status" value="1"/>
</dbReference>
<dbReference type="Gene3D" id="3.40.50.1000">
    <property type="entry name" value="HAD superfamily/HAD-like"/>
    <property type="match status" value="2"/>
</dbReference>
<dbReference type="SUPFAM" id="SSF55008">
    <property type="entry name" value="HMA, heavy metal-associated domain"/>
    <property type="match status" value="1"/>
</dbReference>
<comment type="caution">
    <text evidence="14">The sequence shown here is derived from an EMBL/GenBank/DDBJ whole genome shotgun (WGS) entry which is preliminary data.</text>
</comment>
<dbReference type="InterPro" id="IPR008250">
    <property type="entry name" value="ATPase_P-typ_transduc_dom_A_sf"/>
</dbReference>
<feature type="domain" description="Cation-transporting P-type ATPase C-terminal" evidence="13">
    <location>
        <begin position="1272"/>
        <end position="1425"/>
    </location>
</feature>
<keyword evidence="5" id="KW-0067">ATP-binding</keyword>
<dbReference type="SFLD" id="SFLDS00003">
    <property type="entry name" value="Haloacid_Dehalogenase"/>
    <property type="match status" value="1"/>
</dbReference>
<dbReference type="EMBL" id="BAAARV010000015">
    <property type="protein sequence ID" value="GAA2335352.1"/>
    <property type="molecule type" value="Genomic_DNA"/>
</dbReference>
<dbReference type="Gene3D" id="2.70.150.10">
    <property type="entry name" value="Calcium-transporting ATPase, cytoplasmic transduction domain A"/>
    <property type="match status" value="1"/>
</dbReference>
<dbReference type="InterPro" id="IPR018303">
    <property type="entry name" value="ATPase_P-typ_P_site"/>
</dbReference>
<evidence type="ECO:0000256" key="11">
    <source>
        <dbReference type="SAM" id="MobiDB-lite"/>
    </source>
</evidence>
<evidence type="ECO:0000256" key="5">
    <source>
        <dbReference type="ARBA" id="ARBA00022840"/>
    </source>
</evidence>
<keyword evidence="2" id="KW-0812">Transmembrane</keyword>
<dbReference type="InterPro" id="IPR006068">
    <property type="entry name" value="ATPase_P-typ_cation-transptr_C"/>
</dbReference>
<dbReference type="PANTHER" id="PTHR24093:SF513">
    <property type="entry name" value="CATION-TRANSPORTING ATPASE I-RELATED"/>
    <property type="match status" value="1"/>
</dbReference>
<keyword evidence="15" id="KW-1185">Reference proteome</keyword>
<evidence type="ECO:0000256" key="8">
    <source>
        <dbReference type="ARBA" id="ARBA00022989"/>
    </source>
</evidence>
<protein>
    <submittedName>
        <fullName evidence="14">Uncharacterized protein</fullName>
    </submittedName>
</protein>
<dbReference type="Pfam" id="PF13246">
    <property type="entry name" value="Cation_ATPase"/>
    <property type="match status" value="1"/>
</dbReference>
<dbReference type="InterPro" id="IPR023299">
    <property type="entry name" value="ATPase_P-typ_cyto_dom_N"/>
</dbReference>
<evidence type="ECO:0000256" key="10">
    <source>
        <dbReference type="ARBA" id="ARBA00049360"/>
    </source>
</evidence>
<evidence type="ECO:0000256" key="1">
    <source>
        <dbReference type="ARBA" id="ARBA00004651"/>
    </source>
</evidence>
<keyword evidence="8" id="KW-1133">Transmembrane helix</keyword>
<dbReference type="Pfam" id="PF00689">
    <property type="entry name" value="Cation_ATPase_C"/>
    <property type="match status" value="1"/>
</dbReference>
<feature type="compositionally biased region" description="Basic and acidic residues" evidence="11">
    <location>
        <begin position="216"/>
        <end position="230"/>
    </location>
</feature>
<dbReference type="Gene3D" id="3.40.1110.10">
    <property type="entry name" value="Calcium-transporting ATPase, cytoplasmic domain N"/>
    <property type="match status" value="1"/>
</dbReference>
<keyword evidence="4" id="KW-0547">Nucleotide-binding</keyword>
<comment type="subcellular location">
    <subcellularLocation>
        <location evidence="1">Cell membrane</location>
        <topology evidence="1">Multi-pass membrane protein</topology>
    </subcellularLocation>
</comment>
<dbReference type="PROSITE" id="PS00154">
    <property type="entry name" value="ATPASE_E1_E2"/>
    <property type="match status" value="1"/>
</dbReference>
<dbReference type="Gene3D" id="1.20.1110.10">
    <property type="entry name" value="Calcium-transporting ATPase, transmembrane domain"/>
    <property type="match status" value="2"/>
</dbReference>
<evidence type="ECO:0000313" key="14">
    <source>
        <dbReference type="EMBL" id="GAA2335352.1"/>
    </source>
</evidence>
<dbReference type="InterPro" id="IPR059000">
    <property type="entry name" value="ATPase_P-type_domA"/>
</dbReference>